<evidence type="ECO:0000256" key="4">
    <source>
        <dbReference type="ARBA" id="ARBA00023027"/>
    </source>
</evidence>
<comment type="caution">
    <text evidence="6">Lacks conserved residue(s) required for the propagation of feature annotation.</text>
</comment>
<evidence type="ECO:0000313" key="8">
    <source>
        <dbReference type="Proteomes" id="UP000601522"/>
    </source>
</evidence>
<comment type="similarity">
    <text evidence="6">Belongs to the NAD kinase family.</text>
</comment>
<dbReference type="Proteomes" id="UP000601522">
    <property type="component" value="Unassembled WGS sequence"/>
</dbReference>
<name>A0A926EXU9_9FIRM</name>
<feature type="binding site" evidence="6">
    <location>
        <begin position="168"/>
        <end position="173"/>
    </location>
    <ligand>
        <name>NAD(+)</name>
        <dbReference type="ChEBI" id="CHEBI:57540"/>
    </ligand>
</feature>
<keyword evidence="6" id="KW-0547">Nucleotide-binding</keyword>
<dbReference type="HAMAP" id="MF_00361">
    <property type="entry name" value="NAD_kinase"/>
    <property type="match status" value="1"/>
</dbReference>
<dbReference type="Gene3D" id="3.40.50.10330">
    <property type="entry name" value="Probable inorganic polyphosphate/atp-NAD kinase, domain 1"/>
    <property type="match status" value="1"/>
</dbReference>
<protein>
    <recommendedName>
        <fullName evidence="6">NAD kinase</fullName>
        <ecNumber evidence="6">2.7.1.23</ecNumber>
    </recommendedName>
    <alternativeName>
        <fullName evidence="6">ATP-dependent NAD kinase</fullName>
    </alternativeName>
</protein>
<feature type="binding site" evidence="6">
    <location>
        <begin position="128"/>
        <end position="129"/>
    </location>
    <ligand>
        <name>NAD(+)</name>
        <dbReference type="ChEBI" id="CHEBI:57540"/>
    </ligand>
</feature>
<keyword evidence="2 6" id="KW-0418">Kinase</keyword>
<evidence type="ECO:0000256" key="3">
    <source>
        <dbReference type="ARBA" id="ARBA00022857"/>
    </source>
</evidence>
<comment type="function">
    <text evidence="6">Involved in the regulation of the intracellular balance of NAD and NADP, and is a key enzyme in the biosynthesis of NADP. Catalyzes specifically the phosphorylation on 2'-hydroxyl of the adenosine moiety of NAD to yield NADP.</text>
</comment>
<keyword evidence="6" id="KW-0963">Cytoplasm</keyword>
<reference evidence="7 8" key="1">
    <citation type="submission" date="2020-08" db="EMBL/GenBank/DDBJ databases">
        <title>Genome public.</title>
        <authorList>
            <person name="Liu C."/>
            <person name="Sun Q."/>
        </authorList>
    </citation>
    <scope>NUCLEOTIDE SEQUENCE [LARGE SCALE GENOMIC DNA]</scope>
    <source>
        <strain evidence="7 8">NSJ-26</strain>
    </source>
</reference>
<feature type="binding site" evidence="6">
    <location>
        <position position="157"/>
    </location>
    <ligand>
        <name>NAD(+)</name>
        <dbReference type="ChEBI" id="CHEBI:57540"/>
    </ligand>
</feature>
<keyword evidence="1 6" id="KW-0808">Transferase</keyword>
<dbReference type="InterPro" id="IPR017438">
    <property type="entry name" value="ATP-NAD_kinase_N"/>
</dbReference>
<accession>A0A926EXU9</accession>
<comment type="caution">
    <text evidence="7">The sequence shown here is derived from an EMBL/GenBank/DDBJ whole genome shotgun (WGS) entry which is preliminary data.</text>
</comment>
<dbReference type="EC" id="2.7.1.23" evidence="6"/>
<keyword evidence="3 6" id="KW-0521">NADP</keyword>
<keyword evidence="6" id="KW-0067">ATP-binding</keyword>
<feature type="binding site" evidence="6">
    <location>
        <position position="165"/>
    </location>
    <ligand>
        <name>NAD(+)</name>
        <dbReference type="ChEBI" id="CHEBI:57540"/>
    </ligand>
</feature>
<gene>
    <name evidence="6" type="primary">nadK</name>
    <name evidence="7" type="ORF">H8689_00110</name>
</gene>
<dbReference type="SUPFAM" id="SSF111331">
    <property type="entry name" value="NAD kinase/diacylglycerol kinase-like"/>
    <property type="match status" value="1"/>
</dbReference>
<dbReference type="InterPro" id="IPR016064">
    <property type="entry name" value="NAD/diacylglycerol_kinase_sf"/>
</dbReference>
<organism evidence="7 8">
    <name type="scientific">Wansuia hejianensis</name>
    <dbReference type="NCBI Taxonomy" id="2763667"/>
    <lineage>
        <taxon>Bacteria</taxon>
        <taxon>Bacillati</taxon>
        <taxon>Bacillota</taxon>
        <taxon>Clostridia</taxon>
        <taxon>Lachnospirales</taxon>
        <taxon>Lachnospiraceae</taxon>
        <taxon>Wansuia</taxon>
    </lineage>
</organism>
<proteinExistence type="inferred from homology"/>
<evidence type="ECO:0000256" key="6">
    <source>
        <dbReference type="HAMAP-Rule" id="MF_00361"/>
    </source>
</evidence>
<evidence type="ECO:0000256" key="1">
    <source>
        <dbReference type="ARBA" id="ARBA00022679"/>
    </source>
</evidence>
<comment type="subcellular location">
    <subcellularLocation>
        <location evidence="6">Cytoplasm</location>
    </subcellularLocation>
</comment>
<feature type="binding site" evidence="6">
    <location>
        <begin position="55"/>
        <end position="56"/>
    </location>
    <ligand>
        <name>NAD(+)</name>
        <dbReference type="ChEBI" id="CHEBI:57540"/>
    </ligand>
</feature>
<feature type="active site" description="Proton acceptor" evidence="6">
    <location>
        <position position="55"/>
    </location>
</feature>
<dbReference type="Pfam" id="PF01513">
    <property type="entry name" value="NAD_kinase"/>
    <property type="match status" value="1"/>
</dbReference>
<comment type="cofactor">
    <cofactor evidence="6">
        <name>a divalent metal cation</name>
        <dbReference type="ChEBI" id="CHEBI:60240"/>
    </cofactor>
</comment>
<evidence type="ECO:0000256" key="2">
    <source>
        <dbReference type="ARBA" id="ARBA00022777"/>
    </source>
</evidence>
<dbReference type="InterPro" id="IPR017437">
    <property type="entry name" value="ATP-NAD_kinase_PpnK-typ_C"/>
</dbReference>
<keyword evidence="4 6" id="KW-0520">NAD</keyword>
<dbReference type="AlphaFoldDB" id="A0A926EXU9"/>
<dbReference type="GO" id="GO:0051287">
    <property type="term" value="F:NAD binding"/>
    <property type="evidence" value="ECO:0007669"/>
    <property type="project" value="UniProtKB-ARBA"/>
</dbReference>
<dbReference type="InterPro" id="IPR002504">
    <property type="entry name" value="NADK"/>
</dbReference>
<dbReference type="GO" id="GO:0046872">
    <property type="term" value="F:metal ion binding"/>
    <property type="evidence" value="ECO:0007669"/>
    <property type="project" value="UniProtKB-UniRule"/>
</dbReference>
<dbReference type="GO" id="GO:0006741">
    <property type="term" value="P:NADP+ biosynthetic process"/>
    <property type="evidence" value="ECO:0007669"/>
    <property type="project" value="UniProtKB-UniRule"/>
</dbReference>
<dbReference type="PANTHER" id="PTHR20275:SF0">
    <property type="entry name" value="NAD KINASE"/>
    <property type="match status" value="1"/>
</dbReference>
<comment type="catalytic activity">
    <reaction evidence="5 6">
        <text>NAD(+) + ATP = ADP + NADP(+) + H(+)</text>
        <dbReference type="Rhea" id="RHEA:18629"/>
        <dbReference type="ChEBI" id="CHEBI:15378"/>
        <dbReference type="ChEBI" id="CHEBI:30616"/>
        <dbReference type="ChEBI" id="CHEBI:57540"/>
        <dbReference type="ChEBI" id="CHEBI:58349"/>
        <dbReference type="ChEBI" id="CHEBI:456216"/>
        <dbReference type="EC" id="2.7.1.23"/>
    </reaction>
</comment>
<dbReference type="GO" id="GO:0005524">
    <property type="term" value="F:ATP binding"/>
    <property type="evidence" value="ECO:0007669"/>
    <property type="project" value="UniProtKB-KW"/>
</dbReference>
<evidence type="ECO:0000256" key="5">
    <source>
        <dbReference type="ARBA" id="ARBA00047925"/>
    </source>
</evidence>
<dbReference type="Pfam" id="PF20143">
    <property type="entry name" value="NAD_kinase_C"/>
    <property type="match status" value="1"/>
</dbReference>
<dbReference type="Gene3D" id="2.60.200.30">
    <property type="entry name" value="Probable inorganic polyphosphate/atp-NAD kinase, domain 2"/>
    <property type="match status" value="1"/>
</dbReference>
<dbReference type="EMBL" id="JACRTK010000001">
    <property type="protein sequence ID" value="MBC8589547.1"/>
    <property type="molecule type" value="Genomic_DNA"/>
</dbReference>
<keyword evidence="8" id="KW-1185">Reference proteome</keyword>
<dbReference type="GO" id="GO:0019674">
    <property type="term" value="P:NAD+ metabolic process"/>
    <property type="evidence" value="ECO:0007669"/>
    <property type="project" value="InterPro"/>
</dbReference>
<evidence type="ECO:0000313" key="7">
    <source>
        <dbReference type="EMBL" id="MBC8589547.1"/>
    </source>
</evidence>
<dbReference type="GO" id="GO:0005737">
    <property type="term" value="C:cytoplasm"/>
    <property type="evidence" value="ECO:0007669"/>
    <property type="project" value="UniProtKB-SubCell"/>
</dbReference>
<dbReference type="PANTHER" id="PTHR20275">
    <property type="entry name" value="NAD KINASE"/>
    <property type="match status" value="1"/>
</dbReference>
<dbReference type="GO" id="GO:0003951">
    <property type="term" value="F:NAD+ kinase activity"/>
    <property type="evidence" value="ECO:0007669"/>
    <property type="project" value="UniProtKB-UniRule"/>
</dbReference>
<sequence length="271" mass="30558">MLYLNKSRKINLISNRNLESRKTALKLKEKFTQRGFIISEKYNPDAELNICVGGDGAFLSAVHKYKFTNIPFIGINTGHLGFFQEILPENIDTFISKYINKDYTIEEISLVSAKIHTKKKTFYLTGVNEVVIKGMKSKVIHLDLSIDGNHLEKFSGDGIIVSTPAGSTAYSFSSGGSVIYPSLETLQITPLSPINSKAYRSLQNSAVIPGSSIITIEPENRYINSILVVNDGIEFSYDNIQQIDFTMPSKKIYKLNFDKNMYWNNLKNKFL</sequence>